<protein>
    <submittedName>
        <fullName evidence="2">Uncharacterized protein</fullName>
    </submittedName>
</protein>
<feature type="non-terminal residue" evidence="2">
    <location>
        <position position="31"/>
    </location>
</feature>
<feature type="region of interest" description="Disordered" evidence="1">
    <location>
        <begin position="1"/>
        <end position="31"/>
    </location>
</feature>
<proteinExistence type="predicted"/>
<dbReference type="EMBL" id="CADCUQ010000909">
    <property type="protein sequence ID" value="CAA9437870.1"/>
    <property type="molecule type" value="Genomic_DNA"/>
</dbReference>
<feature type="non-terminal residue" evidence="2">
    <location>
        <position position="1"/>
    </location>
</feature>
<gene>
    <name evidence="2" type="ORF">AVDCRST_MAG64-3927</name>
</gene>
<sequence>EDILTAVQQREPRRPAPRPSHFGPFLRRPGL</sequence>
<name>A0A6J4Q9N1_9BACT</name>
<organism evidence="2">
    <name type="scientific">uncultured Phycisphaerae bacterium</name>
    <dbReference type="NCBI Taxonomy" id="904963"/>
    <lineage>
        <taxon>Bacteria</taxon>
        <taxon>Pseudomonadati</taxon>
        <taxon>Planctomycetota</taxon>
        <taxon>Phycisphaerae</taxon>
        <taxon>environmental samples</taxon>
    </lineage>
</organism>
<dbReference type="AlphaFoldDB" id="A0A6J4Q9N1"/>
<evidence type="ECO:0000256" key="1">
    <source>
        <dbReference type="SAM" id="MobiDB-lite"/>
    </source>
</evidence>
<evidence type="ECO:0000313" key="2">
    <source>
        <dbReference type="EMBL" id="CAA9437870.1"/>
    </source>
</evidence>
<accession>A0A6J4Q9N1</accession>
<reference evidence="2" key="1">
    <citation type="submission" date="2020-02" db="EMBL/GenBank/DDBJ databases">
        <authorList>
            <person name="Meier V. D."/>
        </authorList>
    </citation>
    <scope>NUCLEOTIDE SEQUENCE</scope>
    <source>
        <strain evidence="2">AVDCRST_MAG64</strain>
    </source>
</reference>